<dbReference type="Proteomes" id="UP001320715">
    <property type="component" value="Unassembled WGS sequence"/>
</dbReference>
<comment type="caution">
    <text evidence="2">The sequence shown here is derived from an EMBL/GenBank/DDBJ whole genome shotgun (WGS) entry which is preliminary data.</text>
</comment>
<evidence type="ECO:0000313" key="2">
    <source>
        <dbReference type="EMBL" id="MCO6408706.1"/>
    </source>
</evidence>
<evidence type="ECO:0000313" key="3">
    <source>
        <dbReference type="Proteomes" id="UP001320715"/>
    </source>
</evidence>
<dbReference type="RefSeq" id="WP_152011137.1">
    <property type="nucleotide sequence ID" value="NZ_CP159480.1"/>
</dbReference>
<organism evidence="2 3">
    <name type="scientific">Hoeflea alexandrii</name>
    <dbReference type="NCBI Taxonomy" id="288436"/>
    <lineage>
        <taxon>Bacteria</taxon>
        <taxon>Pseudomonadati</taxon>
        <taxon>Pseudomonadota</taxon>
        <taxon>Alphaproteobacteria</taxon>
        <taxon>Hyphomicrobiales</taxon>
        <taxon>Rhizobiaceae</taxon>
        <taxon>Hoeflea</taxon>
    </lineage>
</organism>
<keyword evidence="3" id="KW-1185">Reference proteome</keyword>
<feature type="region of interest" description="Disordered" evidence="1">
    <location>
        <begin position="1"/>
        <end position="36"/>
    </location>
</feature>
<accession>A0ABT1CSV8</accession>
<dbReference type="InterPro" id="IPR021252">
    <property type="entry name" value="DUF2794"/>
</dbReference>
<protein>
    <submittedName>
        <fullName evidence="2">DUF2794 domain-containing protein</fullName>
    </submittedName>
</protein>
<dbReference type="Pfam" id="PF10984">
    <property type="entry name" value="DUF2794"/>
    <property type="match status" value="1"/>
</dbReference>
<evidence type="ECO:0000256" key="1">
    <source>
        <dbReference type="SAM" id="MobiDB-lite"/>
    </source>
</evidence>
<proteinExistence type="predicted"/>
<sequence length="134" mass="15415">MADRADYASARGPVDPTAPTDRAAVDLAEHRRRNTPEPVTFKRRELDRILQVYSRMVAEGHWRDYAIDHLRDKAVFSAFRRSSEVPLYRIEKDPSRARKQGAFAIISAAGLVLKRGHELEIVLKYFDKAPRLVR</sequence>
<gene>
    <name evidence="2" type="ORF">GTW23_11020</name>
</gene>
<reference evidence="2 3" key="1">
    <citation type="submission" date="2020-01" db="EMBL/GenBank/DDBJ databases">
        <title>Genomes of bacteria type strains.</title>
        <authorList>
            <person name="Chen J."/>
            <person name="Zhu S."/>
            <person name="Yang J."/>
        </authorList>
    </citation>
    <scope>NUCLEOTIDE SEQUENCE [LARGE SCALE GENOMIC DNA]</scope>
    <source>
        <strain evidence="2 3">DSM 16655</strain>
    </source>
</reference>
<dbReference type="EMBL" id="JAAAML010000002">
    <property type="protein sequence ID" value="MCO6408706.1"/>
    <property type="molecule type" value="Genomic_DNA"/>
</dbReference>
<name>A0ABT1CSV8_9HYPH</name>